<keyword evidence="1" id="KW-0519">Myristate</keyword>
<organism evidence="5 6">
    <name type="scientific">Macrolepiota fuliginosa MF-IS2</name>
    <dbReference type="NCBI Taxonomy" id="1400762"/>
    <lineage>
        <taxon>Eukaryota</taxon>
        <taxon>Fungi</taxon>
        <taxon>Dikarya</taxon>
        <taxon>Basidiomycota</taxon>
        <taxon>Agaricomycotina</taxon>
        <taxon>Agaricomycetes</taxon>
        <taxon>Agaricomycetidae</taxon>
        <taxon>Agaricales</taxon>
        <taxon>Agaricineae</taxon>
        <taxon>Agaricaceae</taxon>
        <taxon>Macrolepiota</taxon>
    </lineage>
</organism>
<feature type="compositionally biased region" description="Polar residues" evidence="4">
    <location>
        <begin position="1"/>
        <end position="13"/>
    </location>
</feature>
<dbReference type="InterPro" id="IPR031632">
    <property type="entry name" value="SVIP"/>
</dbReference>
<gene>
    <name evidence="5" type="ORF">P691DRAFT_657515</name>
</gene>
<dbReference type="OrthoDB" id="3264102at2759"/>
<keyword evidence="6" id="KW-1185">Reference proteome</keyword>
<evidence type="ECO:0000313" key="6">
    <source>
        <dbReference type="Proteomes" id="UP000807342"/>
    </source>
</evidence>
<dbReference type="AlphaFoldDB" id="A0A9P6C6M2"/>
<reference evidence="5" key="1">
    <citation type="submission" date="2020-11" db="EMBL/GenBank/DDBJ databases">
        <authorList>
            <consortium name="DOE Joint Genome Institute"/>
            <person name="Ahrendt S."/>
            <person name="Riley R."/>
            <person name="Andreopoulos W."/>
            <person name="Labutti K."/>
            <person name="Pangilinan J."/>
            <person name="Ruiz-Duenas F.J."/>
            <person name="Barrasa J.M."/>
            <person name="Sanchez-Garcia M."/>
            <person name="Camarero S."/>
            <person name="Miyauchi S."/>
            <person name="Serrano A."/>
            <person name="Linde D."/>
            <person name="Babiker R."/>
            <person name="Drula E."/>
            <person name="Ayuso-Fernandez I."/>
            <person name="Pacheco R."/>
            <person name="Padilla G."/>
            <person name="Ferreira P."/>
            <person name="Barriuso J."/>
            <person name="Kellner H."/>
            <person name="Castanera R."/>
            <person name="Alfaro M."/>
            <person name="Ramirez L."/>
            <person name="Pisabarro A.G."/>
            <person name="Kuo A."/>
            <person name="Tritt A."/>
            <person name="Lipzen A."/>
            <person name="He G."/>
            <person name="Yan M."/>
            <person name="Ng V."/>
            <person name="Cullen D."/>
            <person name="Martin F."/>
            <person name="Rosso M.-N."/>
            <person name="Henrissat B."/>
            <person name="Hibbett D."/>
            <person name="Martinez A.T."/>
            <person name="Grigoriev I.V."/>
        </authorList>
    </citation>
    <scope>NUCLEOTIDE SEQUENCE</scope>
    <source>
        <strain evidence="5">MF-IS2</strain>
    </source>
</reference>
<name>A0A9P6C6M2_9AGAR</name>
<evidence type="ECO:0000256" key="1">
    <source>
        <dbReference type="ARBA" id="ARBA00022707"/>
    </source>
</evidence>
<dbReference type="Proteomes" id="UP000807342">
    <property type="component" value="Unassembled WGS sequence"/>
</dbReference>
<comment type="caution">
    <text evidence="5">The sequence shown here is derived from an EMBL/GenBank/DDBJ whole genome shotgun (WGS) entry which is preliminary data.</text>
</comment>
<evidence type="ECO:0000313" key="5">
    <source>
        <dbReference type="EMBL" id="KAF9453802.1"/>
    </source>
</evidence>
<sequence length="101" mass="10575">MGSLCSKSSNYQGGHTVLGTSNTTNGTTPTSAPDPRTAAAEAAERRMQAAHQRGTNSSNPNAGRLAAQVSQQNTKSYAEPQQPERLVVCLLLQYLSSLPGS</sequence>
<dbReference type="Pfam" id="PF15811">
    <property type="entry name" value="SVIP"/>
    <property type="match status" value="1"/>
</dbReference>
<protein>
    <submittedName>
        <fullName evidence="5">Uncharacterized protein</fullName>
    </submittedName>
</protein>
<evidence type="ECO:0000256" key="3">
    <source>
        <dbReference type="ARBA" id="ARBA00023288"/>
    </source>
</evidence>
<feature type="region of interest" description="Disordered" evidence="4">
    <location>
        <begin position="1"/>
        <end position="82"/>
    </location>
</feature>
<accession>A0A9P6C6M2</accession>
<evidence type="ECO:0000256" key="2">
    <source>
        <dbReference type="ARBA" id="ARBA00023139"/>
    </source>
</evidence>
<keyword evidence="3" id="KW-0449">Lipoprotein</keyword>
<feature type="compositionally biased region" description="Low complexity" evidence="4">
    <location>
        <begin position="19"/>
        <end position="41"/>
    </location>
</feature>
<dbReference type="EMBL" id="MU151058">
    <property type="protein sequence ID" value="KAF9453802.1"/>
    <property type="molecule type" value="Genomic_DNA"/>
</dbReference>
<proteinExistence type="predicted"/>
<keyword evidence="2" id="KW-0564">Palmitate</keyword>
<evidence type="ECO:0000256" key="4">
    <source>
        <dbReference type="SAM" id="MobiDB-lite"/>
    </source>
</evidence>